<dbReference type="GO" id="GO:0003887">
    <property type="term" value="F:DNA-directed DNA polymerase activity"/>
    <property type="evidence" value="ECO:0007669"/>
    <property type="project" value="UniProtKB-KW"/>
</dbReference>
<dbReference type="AlphaFoldDB" id="A0A1F6AFS0"/>
<sequence length="226" mass="25618">MITLIHGDDIDASRQALNTFKKEAKSKELRQLDGRSVDATMLTQTLESGSLFGKEYVVIIENLFGKLGKKIKIIESLSTILRKSNSQIILWENKELSATVIKSLGKVDGKLFKTPIILFQFLDSIVPGRKSNALILFQKLETTQPVEIVFMMLFRRIRQLLIVISGSSPEGLQPWQTSRLRTQAKMFSQEKLLDLYRTLLDIEYSIKSGASPFTLGSHIRQFLISL</sequence>
<comment type="caution">
    <text evidence="8">The sequence shown here is derived from an EMBL/GenBank/DDBJ whole genome shotgun (WGS) entry which is preliminary data.</text>
</comment>
<dbReference type="Gene3D" id="1.20.272.10">
    <property type="match status" value="1"/>
</dbReference>
<evidence type="ECO:0000256" key="3">
    <source>
        <dbReference type="ARBA" id="ARBA00022695"/>
    </source>
</evidence>
<dbReference type="GO" id="GO:0003677">
    <property type="term" value="F:DNA binding"/>
    <property type="evidence" value="ECO:0007669"/>
    <property type="project" value="InterPro"/>
</dbReference>
<dbReference type="STRING" id="1798392.A3A79_00035"/>
<evidence type="ECO:0000256" key="6">
    <source>
        <dbReference type="ARBA" id="ARBA00034754"/>
    </source>
</evidence>
<reference evidence="8 9" key="1">
    <citation type="journal article" date="2016" name="Nat. Commun.">
        <title>Thousands of microbial genomes shed light on interconnected biogeochemical processes in an aquifer system.</title>
        <authorList>
            <person name="Anantharaman K."/>
            <person name="Brown C.T."/>
            <person name="Hug L.A."/>
            <person name="Sharon I."/>
            <person name="Castelle C.J."/>
            <person name="Probst A.J."/>
            <person name="Thomas B.C."/>
            <person name="Singh A."/>
            <person name="Wilkins M.J."/>
            <person name="Karaoz U."/>
            <person name="Brodie E.L."/>
            <person name="Williams K.H."/>
            <person name="Hubbard S.S."/>
            <person name="Banfield J.F."/>
        </authorList>
    </citation>
    <scope>NUCLEOTIDE SEQUENCE [LARGE SCALE GENOMIC DNA]</scope>
</reference>
<dbReference type="GO" id="GO:0006261">
    <property type="term" value="P:DNA-templated DNA replication"/>
    <property type="evidence" value="ECO:0007669"/>
    <property type="project" value="TreeGrafter"/>
</dbReference>
<dbReference type="InterPro" id="IPR005790">
    <property type="entry name" value="DNA_polIII_delta"/>
</dbReference>
<evidence type="ECO:0000256" key="4">
    <source>
        <dbReference type="ARBA" id="ARBA00022705"/>
    </source>
</evidence>
<dbReference type="EMBL" id="MFJV01000001">
    <property type="protein sequence ID" value="OGG23598.1"/>
    <property type="molecule type" value="Genomic_DNA"/>
</dbReference>
<dbReference type="PANTHER" id="PTHR34388:SF1">
    <property type="entry name" value="DNA POLYMERASE III SUBUNIT DELTA"/>
    <property type="match status" value="1"/>
</dbReference>
<evidence type="ECO:0000256" key="7">
    <source>
        <dbReference type="ARBA" id="ARBA00049244"/>
    </source>
</evidence>
<evidence type="ECO:0000313" key="9">
    <source>
        <dbReference type="Proteomes" id="UP000178759"/>
    </source>
</evidence>
<name>A0A1F6AFS0_9BACT</name>
<comment type="catalytic activity">
    <reaction evidence="7">
        <text>DNA(n) + a 2'-deoxyribonucleoside 5'-triphosphate = DNA(n+1) + diphosphate</text>
        <dbReference type="Rhea" id="RHEA:22508"/>
        <dbReference type="Rhea" id="RHEA-COMP:17339"/>
        <dbReference type="Rhea" id="RHEA-COMP:17340"/>
        <dbReference type="ChEBI" id="CHEBI:33019"/>
        <dbReference type="ChEBI" id="CHEBI:61560"/>
        <dbReference type="ChEBI" id="CHEBI:173112"/>
        <dbReference type="EC" id="2.7.7.7"/>
    </reaction>
</comment>
<dbReference type="EC" id="2.7.7.7" evidence="1"/>
<dbReference type="InterPro" id="IPR027417">
    <property type="entry name" value="P-loop_NTPase"/>
</dbReference>
<evidence type="ECO:0000313" key="8">
    <source>
        <dbReference type="EMBL" id="OGG23598.1"/>
    </source>
</evidence>
<proteinExistence type="inferred from homology"/>
<evidence type="ECO:0000256" key="5">
    <source>
        <dbReference type="ARBA" id="ARBA00022932"/>
    </source>
</evidence>
<comment type="similarity">
    <text evidence="6">Belongs to the DNA polymerase HolA subunit family.</text>
</comment>
<keyword evidence="2" id="KW-0808">Transferase</keyword>
<evidence type="ECO:0000256" key="2">
    <source>
        <dbReference type="ARBA" id="ARBA00022679"/>
    </source>
</evidence>
<dbReference type="InterPro" id="IPR008921">
    <property type="entry name" value="DNA_pol3_clamp-load_cplx_C"/>
</dbReference>
<keyword evidence="3" id="KW-0548">Nucleotidyltransferase</keyword>
<gene>
    <name evidence="8" type="ORF">A3A79_00035</name>
</gene>
<dbReference type="SUPFAM" id="SSF48019">
    <property type="entry name" value="post-AAA+ oligomerization domain-like"/>
    <property type="match status" value="1"/>
</dbReference>
<keyword evidence="4" id="KW-0235">DNA replication</keyword>
<organism evidence="8 9">
    <name type="scientific">Candidatus Gottesmanbacteria bacterium RIFCSPLOWO2_01_FULL_43_11b</name>
    <dbReference type="NCBI Taxonomy" id="1798392"/>
    <lineage>
        <taxon>Bacteria</taxon>
        <taxon>Candidatus Gottesmaniibacteriota</taxon>
    </lineage>
</organism>
<dbReference type="Gene3D" id="3.40.50.300">
    <property type="entry name" value="P-loop containing nucleotide triphosphate hydrolases"/>
    <property type="match status" value="1"/>
</dbReference>
<accession>A0A1F6AFS0</accession>
<evidence type="ECO:0000256" key="1">
    <source>
        <dbReference type="ARBA" id="ARBA00012417"/>
    </source>
</evidence>
<dbReference type="Proteomes" id="UP000178759">
    <property type="component" value="Unassembled WGS sequence"/>
</dbReference>
<dbReference type="PANTHER" id="PTHR34388">
    <property type="entry name" value="DNA POLYMERASE III SUBUNIT DELTA"/>
    <property type="match status" value="1"/>
</dbReference>
<dbReference type="GO" id="GO:0009360">
    <property type="term" value="C:DNA polymerase III complex"/>
    <property type="evidence" value="ECO:0007669"/>
    <property type="project" value="TreeGrafter"/>
</dbReference>
<keyword evidence="5" id="KW-0239">DNA-directed DNA polymerase</keyword>
<protein>
    <recommendedName>
        <fullName evidence="1">DNA-directed DNA polymerase</fullName>
        <ecNumber evidence="1">2.7.7.7</ecNumber>
    </recommendedName>
</protein>